<keyword evidence="2" id="KW-1185">Reference proteome</keyword>
<reference evidence="2" key="1">
    <citation type="journal article" date="2011" name="Genome Res.">
        <title>Phylogeny-wide analysis of social amoeba genomes highlights ancient origins for complex intercellular communication.</title>
        <authorList>
            <person name="Heidel A.J."/>
            <person name="Lawal H.M."/>
            <person name="Felder M."/>
            <person name="Schilde C."/>
            <person name="Helps N.R."/>
            <person name="Tunggal B."/>
            <person name="Rivero F."/>
            <person name="John U."/>
            <person name="Schleicher M."/>
            <person name="Eichinger L."/>
            <person name="Platzer M."/>
            <person name="Noegel A.A."/>
            <person name="Schaap P."/>
            <person name="Gloeckner G."/>
        </authorList>
    </citation>
    <scope>NUCLEOTIDE SEQUENCE [LARGE SCALE GENOMIC DNA]</scope>
    <source>
        <strain evidence="2">SH3</strain>
    </source>
</reference>
<gene>
    <name evidence="1" type="ORF">DFA_03829</name>
</gene>
<dbReference type="KEGG" id="dfa:DFA_03829"/>
<dbReference type="EMBL" id="GL883018">
    <property type="protein sequence ID" value="EGG18335.1"/>
    <property type="molecule type" value="Genomic_DNA"/>
</dbReference>
<sequence>MDNQSYSYEYTKEELKGYDSTRLQQICRDRKIGGGSLSKKKKESILLILSNQEQRNNKYPTLIQVSKKQRYYRVSPKDVFYGSFGINKQSLVQMSTMMQGLVSFTAGMMVLDKSDFKVLASIQTLVKINIKYITYDPEWIYQKGGDLVLELVKLLDRPMIKLIMPVKYRLGLTVNPILQDSVETYGAASFGEEQLVSYKNLTKFICSGNQTLSNNHNNMSHLNNITHLCAELTLRETNSKENWIKVISSL</sequence>
<evidence type="ECO:0000313" key="2">
    <source>
        <dbReference type="Proteomes" id="UP000007797"/>
    </source>
</evidence>
<dbReference type="RefSeq" id="XP_004366239.1">
    <property type="nucleotide sequence ID" value="XM_004366182.1"/>
</dbReference>
<proteinExistence type="predicted"/>
<evidence type="ECO:0000313" key="1">
    <source>
        <dbReference type="EMBL" id="EGG18335.1"/>
    </source>
</evidence>
<dbReference type="Proteomes" id="UP000007797">
    <property type="component" value="Unassembled WGS sequence"/>
</dbReference>
<dbReference type="GeneID" id="14870762"/>
<organism evidence="1 2">
    <name type="scientific">Cavenderia fasciculata</name>
    <name type="common">Slime mold</name>
    <name type="synonym">Dictyostelium fasciculatum</name>
    <dbReference type="NCBI Taxonomy" id="261658"/>
    <lineage>
        <taxon>Eukaryota</taxon>
        <taxon>Amoebozoa</taxon>
        <taxon>Evosea</taxon>
        <taxon>Eumycetozoa</taxon>
        <taxon>Dictyostelia</taxon>
        <taxon>Acytosteliales</taxon>
        <taxon>Cavenderiaceae</taxon>
        <taxon>Cavenderia</taxon>
    </lineage>
</organism>
<protein>
    <submittedName>
        <fullName evidence="1">Uncharacterized protein</fullName>
    </submittedName>
</protein>
<dbReference type="AlphaFoldDB" id="F4Q0I4"/>
<accession>F4Q0I4</accession>
<name>F4Q0I4_CACFS</name>